<dbReference type="Proteomes" id="UP000282028">
    <property type="component" value="Unassembled WGS sequence"/>
</dbReference>
<name>A0A3M8C994_9BACL</name>
<evidence type="ECO:0008006" key="4">
    <source>
        <dbReference type="Google" id="ProtNLM"/>
    </source>
</evidence>
<gene>
    <name evidence="2" type="ORF">EDM52_14085</name>
</gene>
<dbReference type="EMBL" id="RHHR01000026">
    <property type="protein sequence ID" value="RNB72280.1"/>
    <property type="molecule type" value="Genomic_DNA"/>
</dbReference>
<dbReference type="RefSeq" id="WP_122909614.1">
    <property type="nucleotide sequence ID" value="NZ_CBCSBE010000002.1"/>
</dbReference>
<feature type="chain" id="PRO_5038743029" description="Lipoprotein" evidence="1">
    <location>
        <begin position="20"/>
        <end position="159"/>
    </location>
</feature>
<dbReference type="PROSITE" id="PS51257">
    <property type="entry name" value="PROKAR_LIPOPROTEIN"/>
    <property type="match status" value="1"/>
</dbReference>
<keyword evidence="3" id="KW-1185">Reference proteome</keyword>
<organism evidence="2 3">
    <name type="scientific">Brevibacillus invocatus</name>
    <dbReference type="NCBI Taxonomy" id="173959"/>
    <lineage>
        <taxon>Bacteria</taxon>
        <taxon>Bacillati</taxon>
        <taxon>Bacillota</taxon>
        <taxon>Bacilli</taxon>
        <taxon>Bacillales</taxon>
        <taxon>Paenibacillaceae</taxon>
        <taxon>Brevibacillus</taxon>
    </lineage>
</organism>
<keyword evidence="1" id="KW-0732">Signal</keyword>
<evidence type="ECO:0000313" key="3">
    <source>
        <dbReference type="Proteomes" id="UP000282028"/>
    </source>
</evidence>
<dbReference type="AlphaFoldDB" id="A0A3M8C994"/>
<evidence type="ECO:0000256" key="1">
    <source>
        <dbReference type="SAM" id="SignalP"/>
    </source>
</evidence>
<reference evidence="2 3" key="1">
    <citation type="submission" date="2018-10" db="EMBL/GenBank/DDBJ databases">
        <title>Phylogenomics of Brevibacillus.</title>
        <authorList>
            <person name="Dunlap C."/>
        </authorList>
    </citation>
    <scope>NUCLEOTIDE SEQUENCE [LARGE SCALE GENOMIC DNA]</scope>
    <source>
        <strain evidence="2 3">JCM 12215</strain>
    </source>
</reference>
<proteinExistence type="predicted"/>
<dbReference type="OrthoDB" id="1953267at2"/>
<protein>
    <recommendedName>
        <fullName evidence="4">Lipoprotein</fullName>
    </recommendedName>
</protein>
<accession>A0A3M8C994</accession>
<comment type="caution">
    <text evidence="2">The sequence shown here is derived from an EMBL/GenBank/DDBJ whole genome shotgun (WGS) entry which is preliminary data.</text>
</comment>
<sequence>MKKLHALWIVFLSVAFLLAGCSSDPVEEDVNNYLKNELPKMSTLEQDILTQFAAISGNRQLDAEALHKELNDKVLSKYETFVQELEKIKPATEEVQQAHEKHVTAALAQLEAFKTVVSAIKNKDQAELTAAREKLEAAKKLGDESKEAIKQLAIGYGVQ</sequence>
<feature type="signal peptide" evidence="1">
    <location>
        <begin position="1"/>
        <end position="19"/>
    </location>
</feature>
<evidence type="ECO:0000313" key="2">
    <source>
        <dbReference type="EMBL" id="RNB72280.1"/>
    </source>
</evidence>